<gene>
    <name evidence="2" type="ORF">IPOD504_LOCUS6455</name>
</gene>
<protein>
    <submittedName>
        <fullName evidence="2">Uncharacterized protein</fullName>
    </submittedName>
</protein>
<sequence>MAGGFPAPAVYRGERCSRREAWNYFGAGAASRRWPDVDSDHSVRRSANVDRPKADLTGFNRTAGTVSNEQQYSQHSN</sequence>
<name>A0ABN8I8Q2_9NEOP</name>
<feature type="compositionally biased region" description="Basic and acidic residues" evidence="1">
    <location>
        <begin position="33"/>
        <end position="54"/>
    </location>
</feature>
<reference evidence="2" key="1">
    <citation type="submission" date="2022-03" db="EMBL/GenBank/DDBJ databases">
        <authorList>
            <person name="Martin H S."/>
        </authorList>
    </citation>
    <scope>NUCLEOTIDE SEQUENCE</scope>
</reference>
<dbReference type="EMBL" id="OW152830">
    <property type="protein sequence ID" value="CAH2048894.1"/>
    <property type="molecule type" value="Genomic_DNA"/>
</dbReference>
<dbReference type="Proteomes" id="UP000837857">
    <property type="component" value="Chromosome 18"/>
</dbReference>
<feature type="compositionally biased region" description="Polar residues" evidence="1">
    <location>
        <begin position="59"/>
        <end position="77"/>
    </location>
</feature>
<proteinExistence type="predicted"/>
<accession>A0ABN8I8Q2</accession>
<evidence type="ECO:0000313" key="3">
    <source>
        <dbReference type="Proteomes" id="UP000837857"/>
    </source>
</evidence>
<evidence type="ECO:0000313" key="2">
    <source>
        <dbReference type="EMBL" id="CAH2048894.1"/>
    </source>
</evidence>
<keyword evidence="3" id="KW-1185">Reference proteome</keyword>
<evidence type="ECO:0000256" key="1">
    <source>
        <dbReference type="SAM" id="MobiDB-lite"/>
    </source>
</evidence>
<feature type="non-terminal residue" evidence="2">
    <location>
        <position position="77"/>
    </location>
</feature>
<feature type="region of interest" description="Disordered" evidence="1">
    <location>
        <begin position="32"/>
        <end position="77"/>
    </location>
</feature>
<organism evidence="2 3">
    <name type="scientific">Iphiclides podalirius</name>
    <name type="common">scarce swallowtail</name>
    <dbReference type="NCBI Taxonomy" id="110791"/>
    <lineage>
        <taxon>Eukaryota</taxon>
        <taxon>Metazoa</taxon>
        <taxon>Ecdysozoa</taxon>
        <taxon>Arthropoda</taxon>
        <taxon>Hexapoda</taxon>
        <taxon>Insecta</taxon>
        <taxon>Pterygota</taxon>
        <taxon>Neoptera</taxon>
        <taxon>Endopterygota</taxon>
        <taxon>Lepidoptera</taxon>
        <taxon>Glossata</taxon>
        <taxon>Ditrysia</taxon>
        <taxon>Papilionoidea</taxon>
        <taxon>Papilionidae</taxon>
        <taxon>Papilioninae</taxon>
        <taxon>Iphiclides</taxon>
    </lineage>
</organism>